<dbReference type="OrthoDB" id="7793240at2"/>
<dbReference type="Gene3D" id="1.10.606.10">
    <property type="entry name" value="Vanadium-containing Chloroperoxidase, domain 2"/>
    <property type="match status" value="1"/>
</dbReference>
<dbReference type="InterPro" id="IPR016119">
    <property type="entry name" value="Br/Cl_peroxidase_C"/>
</dbReference>
<gene>
    <name evidence="4" type="ORF">DA73_0232890</name>
    <name evidence="3" type="ORF">DA73_0400006025</name>
</gene>
<dbReference type="STRING" id="1479485.DA73_0232890"/>
<feature type="region of interest" description="Disordered" evidence="1">
    <location>
        <begin position="1"/>
        <end position="34"/>
    </location>
</feature>
<evidence type="ECO:0000313" key="3">
    <source>
        <dbReference type="EMBL" id="KAF3885067.1"/>
    </source>
</evidence>
<evidence type="ECO:0000313" key="4">
    <source>
        <dbReference type="EMBL" id="KIE09200.1"/>
    </source>
</evidence>
<dbReference type="Proteomes" id="UP000029738">
    <property type="component" value="Unassembled WGS sequence"/>
</dbReference>
<dbReference type="GO" id="GO:0004601">
    <property type="term" value="F:peroxidase activity"/>
    <property type="evidence" value="ECO:0007669"/>
    <property type="project" value="InterPro"/>
</dbReference>
<keyword evidence="2" id="KW-1133">Transmembrane helix</keyword>
<evidence type="ECO:0000313" key="5">
    <source>
        <dbReference type="Proteomes" id="UP000029738"/>
    </source>
</evidence>
<accession>A0A0C1RA58</accession>
<keyword evidence="2" id="KW-0472">Membrane</keyword>
<dbReference type="CDD" id="cd03398">
    <property type="entry name" value="PAP2_haloperoxidase"/>
    <property type="match status" value="1"/>
</dbReference>
<keyword evidence="2" id="KW-0812">Transmembrane</keyword>
<organism evidence="4">
    <name type="scientific">Tolypothrix bouteillei VB521301</name>
    <dbReference type="NCBI Taxonomy" id="1479485"/>
    <lineage>
        <taxon>Bacteria</taxon>
        <taxon>Bacillati</taxon>
        <taxon>Cyanobacteriota</taxon>
        <taxon>Cyanophyceae</taxon>
        <taxon>Nostocales</taxon>
        <taxon>Tolypothrichaceae</taxon>
        <taxon>Tolypothrix</taxon>
    </lineage>
</organism>
<evidence type="ECO:0000256" key="1">
    <source>
        <dbReference type="SAM" id="MobiDB-lite"/>
    </source>
</evidence>
<feature type="transmembrane region" description="Helical" evidence="2">
    <location>
        <begin position="38"/>
        <end position="57"/>
    </location>
</feature>
<feature type="compositionally biased region" description="Basic and acidic residues" evidence="1">
    <location>
        <begin position="1"/>
        <end position="16"/>
    </location>
</feature>
<name>A0A0C1RA58_9CYAN</name>
<feature type="region of interest" description="Disordered" evidence="1">
    <location>
        <begin position="104"/>
        <end position="130"/>
    </location>
</feature>
<dbReference type="InterPro" id="IPR036938">
    <property type="entry name" value="PAP2/HPO_sf"/>
</dbReference>
<evidence type="ECO:0000256" key="2">
    <source>
        <dbReference type="SAM" id="Phobius"/>
    </source>
</evidence>
<dbReference type="InterPro" id="IPR052559">
    <property type="entry name" value="V-haloperoxidase"/>
</dbReference>
<dbReference type="EMBL" id="JHEG02000058">
    <property type="protein sequence ID" value="KIE09200.1"/>
    <property type="molecule type" value="Genomic_DNA"/>
</dbReference>
<proteinExistence type="predicted"/>
<comment type="caution">
    <text evidence="4">The sequence shown here is derived from an EMBL/GenBank/DDBJ whole genome shotgun (WGS) entry which is preliminary data.</text>
</comment>
<dbReference type="SUPFAM" id="SSF48317">
    <property type="entry name" value="Acid phosphatase/Vanadium-dependent haloperoxidase"/>
    <property type="match status" value="1"/>
</dbReference>
<reference evidence="3" key="2">
    <citation type="submission" date="2019-11" db="EMBL/GenBank/DDBJ databases">
        <title>Improved Assembly of Tolypothrix boutellei genome.</title>
        <authorList>
            <person name="Sarangi A.N."/>
            <person name="Mukherjee M."/>
            <person name="Ghosh S."/>
            <person name="Singh D."/>
            <person name="Das A."/>
            <person name="Kant S."/>
            <person name="Prusty A."/>
            <person name="Tripathy S."/>
        </authorList>
    </citation>
    <scope>NUCLEOTIDE SEQUENCE</scope>
    <source>
        <strain evidence="3">VB521301</strain>
    </source>
</reference>
<sequence length="599" mass="65561">MASEHNFERVSSDKIQKQGVTTENRKPSSMGRLNRRSFLGRAGLLTATATGIATGIITSPISFKKRGNIVLAQTTLGQYSFDYEGFSQKAYQVRLQAAKLELDFGTPPHPTNGDEERYPNKIATDTRGLPHDERGEVKLDAYNSLIKALTTKNPDDFENIILGGARKLVNPQGPLALSLEGLNAAQIAIPVPPTVDSAEQAAEAVEIYWKALLREVPLNKLQDNTDDAKVLAAVEDLNKLSEFRGPKQNGSVTPQTLFRSSVIYVDPNDPSGKTTKHVVPPGVSEGPYISQFLLRQIPYNTQFISPLIRTALPGDFLTDYNEWLTVQNGGSSGKSIQYDPVRRYIFTVRDLAEYAHIGGALFFGAFLILSGIGAPLNPGNPYLNSKTQQGSAATHATAHYQALLNLAPSRAIRANYWQKFYVHRRLRPEAYGGLIYHKLINKVDYPIHSEILNSKALAQTFSTFGTYLLPQAYPEGAPFHSSYPAGSASIAGVQVTLLKAFFDENFVLPDPVVPDPNDPTKVIPYNGPALTVGGELNKFASNYVIGRNLGGIHWRSDGAAGLAVGEEIAISILRDERLGYNEKFDGFTFTKFDGTKVTV</sequence>
<dbReference type="EMBL" id="JHEG04000001">
    <property type="protein sequence ID" value="KAF3885067.1"/>
    <property type="molecule type" value="Genomic_DNA"/>
</dbReference>
<dbReference type="RefSeq" id="WP_038084872.1">
    <property type="nucleotide sequence ID" value="NZ_JHEG04000001.1"/>
</dbReference>
<dbReference type="AlphaFoldDB" id="A0A0C1RA58"/>
<dbReference type="PANTHER" id="PTHR34599:SF1">
    <property type="entry name" value="PHOSPHATIDIC ACID PHOSPHATASE TYPE 2_HALOPEROXIDASE DOMAIN-CONTAINING PROTEIN"/>
    <property type="match status" value="1"/>
</dbReference>
<reference evidence="4" key="1">
    <citation type="journal article" date="2015" name="Genome Announc.">
        <title>Draft Genome Sequence of Tolypothrix boutellei Strain VB521301.</title>
        <authorList>
            <person name="Chandrababunaidu M.M."/>
            <person name="Singh D."/>
            <person name="Sen D."/>
            <person name="Bhan S."/>
            <person name="Das S."/>
            <person name="Gupta A."/>
            <person name="Adhikary S.P."/>
            <person name="Tripathy S."/>
        </authorList>
    </citation>
    <scope>NUCLEOTIDE SEQUENCE</scope>
    <source>
        <strain evidence="4">VB521301</strain>
    </source>
</reference>
<keyword evidence="5" id="KW-1185">Reference proteome</keyword>
<dbReference type="PANTHER" id="PTHR34599">
    <property type="entry name" value="PEROXIDASE-RELATED"/>
    <property type="match status" value="1"/>
</dbReference>
<protein>
    <submittedName>
        <fullName evidence="4">Twin-arginine translocation pathway signal protein</fullName>
    </submittedName>
    <submittedName>
        <fullName evidence="3">Vanadium-dependent haloperoxidase</fullName>
    </submittedName>
</protein>